<dbReference type="RefSeq" id="WP_095979802.1">
    <property type="nucleotide sequence ID" value="NZ_CP022163.1"/>
</dbReference>
<feature type="transmembrane region" description="Helical" evidence="1">
    <location>
        <begin position="71"/>
        <end position="91"/>
    </location>
</feature>
<evidence type="ECO:0000313" key="2">
    <source>
        <dbReference type="EMBL" id="ATB31476.1"/>
    </source>
</evidence>
<gene>
    <name evidence="2" type="ORF">MEBOL_004939</name>
</gene>
<name>A0A250IKM1_9BACT</name>
<protein>
    <submittedName>
        <fullName evidence="2">Uncharacterized protein</fullName>
    </submittedName>
</protein>
<keyword evidence="3" id="KW-1185">Reference proteome</keyword>
<keyword evidence="1" id="KW-0472">Membrane</keyword>
<accession>A0A250IKM1</accession>
<evidence type="ECO:0000256" key="1">
    <source>
        <dbReference type="SAM" id="Phobius"/>
    </source>
</evidence>
<feature type="transmembrane region" description="Helical" evidence="1">
    <location>
        <begin position="20"/>
        <end position="42"/>
    </location>
</feature>
<keyword evidence="1" id="KW-0812">Transmembrane</keyword>
<keyword evidence="1" id="KW-1133">Transmembrane helix</keyword>
<dbReference type="AlphaFoldDB" id="A0A250IKM1"/>
<dbReference type="KEGG" id="mbd:MEBOL_004939"/>
<dbReference type="Proteomes" id="UP000217289">
    <property type="component" value="Chromosome"/>
</dbReference>
<sequence length="100" mass="10055">MQSEAKNAQDTGAARGLLRAALLGLSGGMLLGGLALLIIGLYTRVAPVDCTDLSNVQCGFARDAAVEMGRFQSLMGAGLLALGIAGGVLLARPKKSTPAA</sequence>
<reference evidence="2 3" key="1">
    <citation type="submission" date="2017-06" db="EMBL/GenBank/DDBJ databases">
        <authorList>
            <person name="Kim H.J."/>
            <person name="Triplett B.A."/>
        </authorList>
    </citation>
    <scope>NUCLEOTIDE SEQUENCE [LARGE SCALE GENOMIC DNA]</scope>
    <source>
        <strain evidence="2 3">DSM 14713</strain>
    </source>
</reference>
<evidence type="ECO:0000313" key="3">
    <source>
        <dbReference type="Proteomes" id="UP000217289"/>
    </source>
</evidence>
<organism evidence="2 3">
    <name type="scientific">Melittangium boletus DSM 14713</name>
    <dbReference type="NCBI Taxonomy" id="1294270"/>
    <lineage>
        <taxon>Bacteria</taxon>
        <taxon>Pseudomonadati</taxon>
        <taxon>Myxococcota</taxon>
        <taxon>Myxococcia</taxon>
        <taxon>Myxococcales</taxon>
        <taxon>Cystobacterineae</taxon>
        <taxon>Archangiaceae</taxon>
        <taxon>Melittangium</taxon>
    </lineage>
</organism>
<dbReference type="EMBL" id="CP022163">
    <property type="protein sequence ID" value="ATB31476.1"/>
    <property type="molecule type" value="Genomic_DNA"/>
</dbReference>
<proteinExistence type="predicted"/>